<reference evidence="4 5" key="1">
    <citation type="submission" date="2018-10" db="EMBL/GenBank/DDBJ databases">
        <title>Genome assembly for a Yunnan-Guizhou Plateau 3E fish, Anabarilius grahami (Regan), and its evolutionary and genetic applications.</title>
        <authorList>
            <person name="Jiang W."/>
        </authorList>
    </citation>
    <scope>NUCLEOTIDE SEQUENCE [LARGE SCALE GENOMIC DNA]</scope>
    <source>
        <strain evidence="4">AG-KIZ</strain>
        <tissue evidence="4">Muscle</tissue>
    </source>
</reference>
<evidence type="ECO:0000259" key="3">
    <source>
        <dbReference type="Pfam" id="PF13837"/>
    </source>
</evidence>
<dbReference type="EMBL" id="RJVU01047120">
    <property type="protein sequence ID" value="ROL43942.1"/>
    <property type="molecule type" value="Genomic_DNA"/>
</dbReference>
<evidence type="ECO:0000256" key="2">
    <source>
        <dbReference type="SAM" id="MobiDB-lite"/>
    </source>
</evidence>
<sequence>MDSASTTSKLIYKMSNEDITKLIQLRSSNSALFDGRKNSSKTAWSAILREMGLEEKMTTEQIAKKWENLKARYKDAKYPPTGVEKNPTCWKWFNLMDDALAEEFDEKISQQVITSEADNDNAPHPSKRLRQIKVEGEILEFLEEEVTSVNLPSASKSHLVKHGIQKGKQTAASHSLNIMRTKLQRERQLLEKELGGLDREKALLERERALADRERAALQRDRAQVEKDKAAVNRDKASLEQDRARLQKDRDALVRDRAALERDRRHGFYVENPSLNLYAVAKEKLREFSVFRLFIQEAKLNLDGNITSQRAKRKWENLKCKYKVLKALAKDVETVKPESWRWFRLMEKAVDGDPTDVDPPKPNLLTNLADETECAAQPCKKMYQVEMGSDILELLTQSVIEVNTQATVADDGPSSDTAESVKGRPMEKSPTETQDELHFERAKLRRERQLLEKEHADLDRERVLLERERAVAEREKTALERDRAQLEKDRAAIDRERASLEQDRARLDRDRAALERDRETLTAMALETNGTGQTEPESPYAEDRKRLIFLFEKLIERF</sequence>
<evidence type="ECO:0000256" key="1">
    <source>
        <dbReference type="SAM" id="Coils"/>
    </source>
</evidence>
<gene>
    <name evidence="4" type="ORF">DPX16_11974</name>
</gene>
<name>A0A3N0YCL0_ANAGA</name>
<dbReference type="Pfam" id="PF13837">
    <property type="entry name" value="Myb_DNA-bind_4"/>
    <property type="match status" value="1"/>
</dbReference>
<organism evidence="4 5">
    <name type="scientific">Anabarilius grahami</name>
    <name type="common">Kanglang fish</name>
    <name type="synonym">Barilius grahami</name>
    <dbReference type="NCBI Taxonomy" id="495550"/>
    <lineage>
        <taxon>Eukaryota</taxon>
        <taxon>Metazoa</taxon>
        <taxon>Chordata</taxon>
        <taxon>Craniata</taxon>
        <taxon>Vertebrata</taxon>
        <taxon>Euteleostomi</taxon>
        <taxon>Actinopterygii</taxon>
        <taxon>Neopterygii</taxon>
        <taxon>Teleostei</taxon>
        <taxon>Ostariophysi</taxon>
        <taxon>Cypriniformes</taxon>
        <taxon>Xenocyprididae</taxon>
        <taxon>Xenocypridinae</taxon>
        <taxon>Xenocypridinae incertae sedis</taxon>
        <taxon>Anabarilius</taxon>
    </lineage>
</organism>
<proteinExistence type="predicted"/>
<evidence type="ECO:0000313" key="5">
    <source>
        <dbReference type="Proteomes" id="UP000281406"/>
    </source>
</evidence>
<dbReference type="AlphaFoldDB" id="A0A3N0YCL0"/>
<dbReference type="Gene3D" id="1.10.10.60">
    <property type="entry name" value="Homeodomain-like"/>
    <property type="match status" value="1"/>
</dbReference>
<dbReference type="GO" id="GO:0005856">
    <property type="term" value="C:cytoskeleton"/>
    <property type="evidence" value="ECO:0007669"/>
    <property type="project" value="TreeGrafter"/>
</dbReference>
<protein>
    <recommendedName>
        <fullName evidence="3">Myb/SANT-like DNA-binding domain-containing protein</fullName>
    </recommendedName>
</protein>
<feature type="region of interest" description="Disordered" evidence="2">
    <location>
        <begin position="407"/>
        <end position="437"/>
    </location>
</feature>
<feature type="coiled-coil region" evidence="1">
    <location>
        <begin position="180"/>
        <end position="263"/>
    </location>
</feature>
<keyword evidence="5" id="KW-1185">Reference proteome</keyword>
<accession>A0A3N0YCL0</accession>
<feature type="domain" description="Myb/SANT-like DNA-binding" evidence="3">
    <location>
        <begin position="15"/>
        <end position="98"/>
    </location>
</feature>
<dbReference type="OrthoDB" id="8933168at2759"/>
<dbReference type="PANTHER" id="PTHR38709">
    <property type="entry name" value="SI:CH73-193C12.2-RELATED"/>
    <property type="match status" value="1"/>
</dbReference>
<feature type="compositionally biased region" description="Basic and acidic residues" evidence="2">
    <location>
        <begin position="419"/>
        <end position="437"/>
    </location>
</feature>
<keyword evidence="1" id="KW-0175">Coiled coil</keyword>
<evidence type="ECO:0000313" key="4">
    <source>
        <dbReference type="EMBL" id="ROL43942.1"/>
    </source>
</evidence>
<dbReference type="Proteomes" id="UP000281406">
    <property type="component" value="Unassembled WGS sequence"/>
</dbReference>
<dbReference type="InterPro" id="IPR044822">
    <property type="entry name" value="Myb_DNA-bind_4"/>
</dbReference>
<dbReference type="PANTHER" id="PTHR38709:SF1">
    <property type="entry name" value="DREBRIN"/>
    <property type="match status" value="1"/>
</dbReference>
<comment type="caution">
    <text evidence="4">The sequence shown here is derived from an EMBL/GenBank/DDBJ whole genome shotgun (WGS) entry which is preliminary data.</text>
</comment>